<sequence>MHGEKDKTLAKFKKAIKFTKELHPTDLEWILSRTELVEDVDDFLEEYIYVVVASGFKGKIAASYSTKLAACDGDDGRMGEIFRNKAKTRAIADVYTRFKHGPDAAASWSSFRATLLDQGEDYLTTLPRIGPVVKSHLARNIGLVSVAKPDLHMIRLAAGLGWGTDRPAVEAMVAFSAGEVGMPVGATDFCMWVWLSHGGKEADCCRGKYRLR</sequence>
<comment type="caution">
    <text evidence="1">The sequence shown here is derived from an EMBL/GenBank/DDBJ whole genome shotgun (WGS) entry which is preliminary data.</text>
</comment>
<keyword evidence="2" id="KW-1185">Reference proteome</keyword>
<protein>
    <submittedName>
        <fullName evidence="1">Uncharacterized protein</fullName>
    </submittedName>
</protein>
<gene>
    <name evidence="1" type="ORF">J8273_6561</name>
</gene>
<dbReference type="OrthoDB" id="10258046at2759"/>
<proteinExistence type="predicted"/>
<dbReference type="AlphaFoldDB" id="A0A8J6B7R9"/>
<dbReference type="EMBL" id="JAHDYR010000053">
    <property type="protein sequence ID" value="KAG9391782.1"/>
    <property type="molecule type" value="Genomic_DNA"/>
</dbReference>
<organism evidence="1 2">
    <name type="scientific">Carpediemonas membranifera</name>
    <dbReference type="NCBI Taxonomy" id="201153"/>
    <lineage>
        <taxon>Eukaryota</taxon>
        <taxon>Metamonada</taxon>
        <taxon>Carpediemonas-like organisms</taxon>
        <taxon>Carpediemonas</taxon>
    </lineage>
</organism>
<reference evidence="1" key="1">
    <citation type="submission" date="2021-05" db="EMBL/GenBank/DDBJ databases">
        <title>A free-living protist that lacks canonical eukaryotic 1 DNA replication and segregation systems.</title>
        <authorList>
            <person name="Salas-Leiva D.E."/>
            <person name="Tromer E.C."/>
            <person name="Curtis B.A."/>
            <person name="Jerlstrom-Hultqvist J."/>
            <person name="Kolisko M."/>
            <person name="Yi Z."/>
            <person name="Salas-Leiva J.S."/>
            <person name="Gallot-Lavallee L."/>
            <person name="Kops G.J.P.L."/>
            <person name="Archibald J.M."/>
            <person name="Simpson A.G.B."/>
            <person name="Roger A.J."/>
        </authorList>
    </citation>
    <scope>NUCLEOTIDE SEQUENCE</scope>
    <source>
        <strain evidence="1">BICM</strain>
    </source>
</reference>
<dbReference type="Proteomes" id="UP000717585">
    <property type="component" value="Unassembled WGS sequence"/>
</dbReference>
<evidence type="ECO:0000313" key="1">
    <source>
        <dbReference type="EMBL" id="KAG9391782.1"/>
    </source>
</evidence>
<name>A0A8J6B7R9_9EUKA</name>
<accession>A0A8J6B7R9</accession>
<evidence type="ECO:0000313" key="2">
    <source>
        <dbReference type="Proteomes" id="UP000717585"/>
    </source>
</evidence>